<evidence type="ECO:0000313" key="1">
    <source>
        <dbReference type="EMBL" id="KAJ3006633.1"/>
    </source>
</evidence>
<evidence type="ECO:0000313" key="2">
    <source>
        <dbReference type="Proteomes" id="UP001144978"/>
    </source>
</evidence>
<protein>
    <submittedName>
        <fullName evidence="1">Uncharacterized protein</fullName>
    </submittedName>
</protein>
<reference evidence="1" key="1">
    <citation type="submission" date="2022-08" db="EMBL/GenBank/DDBJ databases">
        <title>Genome Sequence of Pycnoporus sanguineus.</title>
        <authorList>
            <person name="Buettner E."/>
        </authorList>
    </citation>
    <scope>NUCLEOTIDE SEQUENCE</scope>
    <source>
        <strain evidence="1">CG-C14</strain>
    </source>
</reference>
<proteinExistence type="predicted"/>
<name>A0ACC1PZK4_9APHY</name>
<dbReference type="Proteomes" id="UP001144978">
    <property type="component" value="Unassembled WGS sequence"/>
</dbReference>
<accession>A0ACC1PZK4</accession>
<comment type="caution">
    <text evidence="1">The sequence shown here is derived from an EMBL/GenBank/DDBJ whole genome shotgun (WGS) entry which is preliminary data.</text>
</comment>
<dbReference type="EMBL" id="JANSHE010000837">
    <property type="protein sequence ID" value="KAJ3006633.1"/>
    <property type="molecule type" value="Genomic_DNA"/>
</dbReference>
<sequence length="116" mass="12703">MSPPLYHGLADVHEEGPVAPSQRSADEQGVSALSTGRPRETPLCRIRSHGPSNRARRRRHGPPPAARMSRVDTRRRLSASRLRERMDIPGIHRRRVASSLVASAPPHAHSTSAQTG</sequence>
<gene>
    <name evidence="1" type="ORF">NUW54_g3861</name>
</gene>
<organism evidence="1 2">
    <name type="scientific">Trametes sanguinea</name>
    <dbReference type="NCBI Taxonomy" id="158606"/>
    <lineage>
        <taxon>Eukaryota</taxon>
        <taxon>Fungi</taxon>
        <taxon>Dikarya</taxon>
        <taxon>Basidiomycota</taxon>
        <taxon>Agaricomycotina</taxon>
        <taxon>Agaricomycetes</taxon>
        <taxon>Polyporales</taxon>
        <taxon>Polyporaceae</taxon>
        <taxon>Trametes</taxon>
    </lineage>
</organism>
<keyword evidence="2" id="KW-1185">Reference proteome</keyword>